<dbReference type="RefSeq" id="WP_160196767.1">
    <property type="nucleotide sequence ID" value="NZ_QXXA01000005.1"/>
</dbReference>
<dbReference type="SUPFAM" id="SSF161098">
    <property type="entry name" value="MetI-like"/>
    <property type="match status" value="1"/>
</dbReference>
<dbReference type="GO" id="GO:0005886">
    <property type="term" value="C:plasma membrane"/>
    <property type="evidence" value="ECO:0007669"/>
    <property type="project" value="UniProtKB-SubCell"/>
</dbReference>
<dbReference type="AlphaFoldDB" id="A0A845QXR9"/>
<evidence type="ECO:0000256" key="1">
    <source>
        <dbReference type="ARBA" id="ARBA00004651"/>
    </source>
</evidence>
<evidence type="ECO:0000259" key="8">
    <source>
        <dbReference type="PROSITE" id="PS50928"/>
    </source>
</evidence>
<dbReference type="GO" id="GO:0055085">
    <property type="term" value="P:transmembrane transport"/>
    <property type="evidence" value="ECO:0007669"/>
    <property type="project" value="InterPro"/>
</dbReference>
<dbReference type="EMBL" id="QXXA01000005">
    <property type="protein sequence ID" value="NBI06296.1"/>
    <property type="molecule type" value="Genomic_DNA"/>
</dbReference>
<evidence type="ECO:0000256" key="3">
    <source>
        <dbReference type="ARBA" id="ARBA00022475"/>
    </source>
</evidence>
<protein>
    <submittedName>
        <fullName evidence="9">Sugar ABC transporter permease</fullName>
    </submittedName>
</protein>
<sequence>MGEKLNHIRKFKNITFLLPSLIGFFTLYIIPFVIGIRISFSETTFNSNFAGFKNYIYVFKSEAFQLAIKNTSIFMLIGIPLIIIISFLLALAIFELKVNPIIKLFIILPIAIPSASISAFFEKSFGIYGLNLLDSKYAMIVVIIMFLWKNTGYNLIIYLAGFTQIDKSAIEAAKIDGANYWGLLKYIIIPLLTPTTAIVGIITIINSFKVFKEIYILQGKYPNPNLYMLQHYLTNKFNSIEYHHLTSAAYIFTLMILAFIFLFVFLDKRYSKKVGDN</sequence>
<comment type="caution">
    <text evidence="9">The sequence shown here is derived from an EMBL/GenBank/DDBJ whole genome shotgun (WGS) entry which is preliminary data.</text>
</comment>
<evidence type="ECO:0000313" key="10">
    <source>
        <dbReference type="Proteomes" id="UP000467132"/>
    </source>
</evidence>
<feature type="domain" description="ABC transmembrane type-1" evidence="8">
    <location>
        <begin position="68"/>
        <end position="263"/>
    </location>
</feature>
<name>A0A845QXR9_9CLOT</name>
<keyword evidence="2 7" id="KW-0813">Transport</keyword>
<feature type="transmembrane region" description="Helical" evidence="7">
    <location>
        <begin position="247"/>
        <end position="266"/>
    </location>
</feature>
<feature type="transmembrane region" description="Helical" evidence="7">
    <location>
        <begin position="137"/>
        <end position="162"/>
    </location>
</feature>
<evidence type="ECO:0000256" key="4">
    <source>
        <dbReference type="ARBA" id="ARBA00022692"/>
    </source>
</evidence>
<dbReference type="PANTHER" id="PTHR30193:SF37">
    <property type="entry name" value="INNER MEMBRANE ABC TRANSPORTER PERMEASE PROTEIN YCJO"/>
    <property type="match status" value="1"/>
</dbReference>
<evidence type="ECO:0000256" key="5">
    <source>
        <dbReference type="ARBA" id="ARBA00022989"/>
    </source>
</evidence>
<dbReference type="OrthoDB" id="9788108at2"/>
<feature type="transmembrane region" description="Helical" evidence="7">
    <location>
        <begin position="101"/>
        <end position="121"/>
    </location>
</feature>
<organism evidence="9 10">
    <name type="scientific">Senegalia massiliensis</name>
    <dbReference type="NCBI Taxonomy" id="1720316"/>
    <lineage>
        <taxon>Bacteria</taxon>
        <taxon>Bacillati</taxon>
        <taxon>Bacillota</taxon>
        <taxon>Clostridia</taxon>
        <taxon>Eubacteriales</taxon>
        <taxon>Clostridiaceae</taxon>
        <taxon>Senegalia</taxon>
    </lineage>
</organism>
<comment type="subcellular location">
    <subcellularLocation>
        <location evidence="1 7">Cell membrane</location>
        <topology evidence="1 7">Multi-pass membrane protein</topology>
    </subcellularLocation>
</comment>
<dbReference type="Gene3D" id="1.10.3720.10">
    <property type="entry name" value="MetI-like"/>
    <property type="match status" value="1"/>
</dbReference>
<dbReference type="PROSITE" id="PS50928">
    <property type="entry name" value="ABC_TM1"/>
    <property type="match status" value="1"/>
</dbReference>
<evidence type="ECO:0000313" key="9">
    <source>
        <dbReference type="EMBL" id="NBI06296.1"/>
    </source>
</evidence>
<dbReference type="InterPro" id="IPR051393">
    <property type="entry name" value="ABC_transporter_permease"/>
</dbReference>
<dbReference type="CDD" id="cd06261">
    <property type="entry name" value="TM_PBP2"/>
    <property type="match status" value="1"/>
</dbReference>
<evidence type="ECO:0000256" key="7">
    <source>
        <dbReference type="RuleBase" id="RU363032"/>
    </source>
</evidence>
<gene>
    <name evidence="9" type="ORF">D3Z33_05400</name>
</gene>
<feature type="transmembrane region" description="Helical" evidence="7">
    <location>
        <begin position="21"/>
        <end position="40"/>
    </location>
</feature>
<proteinExistence type="inferred from homology"/>
<feature type="transmembrane region" description="Helical" evidence="7">
    <location>
        <begin position="73"/>
        <end position="94"/>
    </location>
</feature>
<keyword evidence="3" id="KW-1003">Cell membrane</keyword>
<dbReference type="Pfam" id="PF00528">
    <property type="entry name" value="BPD_transp_1"/>
    <property type="match status" value="1"/>
</dbReference>
<keyword evidence="4 7" id="KW-0812">Transmembrane</keyword>
<keyword evidence="5 7" id="KW-1133">Transmembrane helix</keyword>
<dbReference type="PANTHER" id="PTHR30193">
    <property type="entry name" value="ABC TRANSPORTER PERMEASE PROTEIN"/>
    <property type="match status" value="1"/>
</dbReference>
<accession>A0A845QXR9</accession>
<evidence type="ECO:0000256" key="6">
    <source>
        <dbReference type="ARBA" id="ARBA00023136"/>
    </source>
</evidence>
<evidence type="ECO:0000256" key="2">
    <source>
        <dbReference type="ARBA" id="ARBA00022448"/>
    </source>
</evidence>
<keyword evidence="6 7" id="KW-0472">Membrane</keyword>
<feature type="transmembrane region" description="Helical" evidence="7">
    <location>
        <begin position="183"/>
        <end position="205"/>
    </location>
</feature>
<reference evidence="9 10" key="1">
    <citation type="submission" date="2018-08" db="EMBL/GenBank/DDBJ databases">
        <title>Murine metabolic-syndrome-specific gut microbial biobank.</title>
        <authorList>
            <person name="Liu C."/>
        </authorList>
    </citation>
    <scope>NUCLEOTIDE SEQUENCE [LARGE SCALE GENOMIC DNA]</scope>
    <source>
        <strain evidence="9 10">583</strain>
    </source>
</reference>
<dbReference type="InterPro" id="IPR000515">
    <property type="entry name" value="MetI-like"/>
</dbReference>
<dbReference type="InterPro" id="IPR035906">
    <property type="entry name" value="MetI-like_sf"/>
</dbReference>
<comment type="similarity">
    <text evidence="7">Belongs to the binding-protein-dependent transport system permease family.</text>
</comment>
<keyword evidence="10" id="KW-1185">Reference proteome</keyword>
<dbReference type="Proteomes" id="UP000467132">
    <property type="component" value="Unassembled WGS sequence"/>
</dbReference>